<keyword evidence="6 9" id="KW-1133">Transmembrane helix</keyword>
<feature type="compositionally biased region" description="Low complexity" evidence="8">
    <location>
        <begin position="72"/>
        <end position="88"/>
    </location>
</feature>
<comment type="caution">
    <text evidence="10">The sequence shown here is derived from an EMBL/GenBank/DDBJ whole genome shotgun (WGS) entry which is preliminary data.</text>
</comment>
<dbReference type="GO" id="GO:0005886">
    <property type="term" value="C:plasma membrane"/>
    <property type="evidence" value="ECO:0007669"/>
    <property type="project" value="UniProtKB-SubCell"/>
</dbReference>
<feature type="transmembrane region" description="Helical" evidence="9">
    <location>
        <begin position="291"/>
        <end position="308"/>
    </location>
</feature>
<gene>
    <name evidence="10" type="ORF">FHU37_000641</name>
</gene>
<accession>A0A852ZZY6</accession>
<name>A0A852ZZY6_9ACTN</name>
<feature type="region of interest" description="Disordered" evidence="8">
    <location>
        <begin position="1"/>
        <end position="163"/>
    </location>
</feature>
<dbReference type="SUPFAM" id="SSF81345">
    <property type="entry name" value="ABC transporter involved in vitamin B12 uptake, BtuC"/>
    <property type="match status" value="1"/>
</dbReference>
<evidence type="ECO:0000256" key="6">
    <source>
        <dbReference type="ARBA" id="ARBA00022989"/>
    </source>
</evidence>
<keyword evidence="3" id="KW-0813">Transport</keyword>
<sequence length="507" mass="50368">MNGSAAHTTDPSAASATATSHGTAGITGPGLARVTGGGAPGATGRPIRPHGRSPSRQSTVGEEAMTDAMAGRAAETPEVAEAATTRRTTPGRDPMTAGRPDTPGAGTTEEAGHPTTPAPITTIIPTTDDTAATPSTAATPTTAATPKKTSTATTTPTPTTPRDGRGRLAAWLLLLAVALVLSVLAGIALGPTTVPPADVLRHLLAALTGGSLPASDAATYAIVWEVRTPRVLLAVLVGAGLSVVGVAVQAMVRNALADPFVLGVSSGASVGAAAVVVFGAFAALGVYALSAAAFLGALGATLLVYVAARTPFGLTPLRLVLTGTALAYAFQAVTSVLVFLAPHGEAARTVLFWLLGSLGGATWGSLPVAGAAVALAVPVLLRLGRSLDVLSMGDETAASLGVDASALRRGLFLLTAAVTGALVAVSGAVGFVGLVMPHLVRILVGSGHRRVLAVAPLAGGCFLVWADIVSRTVVAPEELPLGVVTALVGVPVFVALMRRRGYLFGGA</sequence>
<feature type="transmembrane region" description="Helical" evidence="9">
    <location>
        <begin position="264"/>
        <end position="284"/>
    </location>
</feature>
<evidence type="ECO:0000256" key="4">
    <source>
        <dbReference type="ARBA" id="ARBA00022475"/>
    </source>
</evidence>
<evidence type="ECO:0000256" key="8">
    <source>
        <dbReference type="SAM" id="MobiDB-lite"/>
    </source>
</evidence>
<dbReference type="GO" id="GO:0022857">
    <property type="term" value="F:transmembrane transporter activity"/>
    <property type="evidence" value="ECO:0007669"/>
    <property type="project" value="InterPro"/>
</dbReference>
<dbReference type="Proteomes" id="UP000567795">
    <property type="component" value="Unassembled WGS sequence"/>
</dbReference>
<dbReference type="AlphaFoldDB" id="A0A852ZZY6"/>
<feature type="transmembrane region" description="Helical" evidence="9">
    <location>
        <begin position="168"/>
        <end position="190"/>
    </location>
</feature>
<proteinExistence type="inferred from homology"/>
<dbReference type="Gene3D" id="1.10.3470.10">
    <property type="entry name" value="ABC transporter involved in vitamin B12 uptake, BtuC"/>
    <property type="match status" value="1"/>
</dbReference>
<dbReference type="CDD" id="cd06550">
    <property type="entry name" value="TM_ABC_iron-siderophores_like"/>
    <property type="match status" value="1"/>
</dbReference>
<evidence type="ECO:0000313" key="10">
    <source>
        <dbReference type="EMBL" id="NYI03698.1"/>
    </source>
</evidence>
<dbReference type="PANTHER" id="PTHR30472">
    <property type="entry name" value="FERRIC ENTEROBACTIN TRANSPORT SYSTEM PERMEASE PROTEIN"/>
    <property type="match status" value="1"/>
</dbReference>
<feature type="transmembrane region" description="Helical" evidence="9">
    <location>
        <begin position="231"/>
        <end position="252"/>
    </location>
</feature>
<evidence type="ECO:0000256" key="1">
    <source>
        <dbReference type="ARBA" id="ARBA00004651"/>
    </source>
</evidence>
<evidence type="ECO:0000256" key="2">
    <source>
        <dbReference type="ARBA" id="ARBA00007935"/>
    </source>
</evidence>
<protein>
    <submittedName>
        <fullName evidence="10">ABC-type Fe3+-siderophore transport system permease subunit</fullName>
    </submittedName>
</protein>
<feature type="compositionally biased region" description="Low complexity" evidence="8">
    <location>
        <begin position="1"/>
        <end position="26"/>
    </location>
</feature>
<reference evidence="10 11" key="1">
    <citation type="submission" date="2020-07" db="EMBL/GenBank/DDBJ databases">
        <title>Sequencing the genomes of 1000 actinobacteria strains.</title>
        <authorList>
            <person name="Klenk H.-P."/>
        </authorList>
    </citation>
    <scope>NUCLEOTIDE SEQUENCE [LARGE SCALE GENOMIC DNA]</scope>
    <source>
        <strain evidence="10 11">DSM 42178</strain>
    </source>
</reference>
<evidence type="ECO:0000256" key="7">
    <source>
        <dbReference type="ARBA" id="ARBA00023136"/>
    </source>
</evidence>
<evidence type="ECO:0000256" key="3">
    <source>
        <dbReference type="ARBA" id="ARBA00022448"/>
    </source>
</evidence>
<dbReference type="InterPro" id="IPR037294">
    <property type="entry name" value="ABC_BtuC-like"/>
</dbReference>
<feature type="transmembrane region" description="Helical" evidence="9">
    <location>
        <begin position="352"/>
        <end position="381"/>
    </location>
</feature>
<evidence type="ECO:0000256" key="9">
    <source>
        <dbReference type="SAM" id="Phobius"/>
    </source>
</evidence>
<feature type="transmembrane region" description="Helical" evidence="9">
    <location>
        <begin position="202"/>
        <end position="224"/>
    </location>
</feature>
<keyword evidence="11" id="KW-1185">Reference proteome</keyword>
<comment type="subcellular location">
    <subcellularLocation>
        <location evidence="1">Cell membrane</location>
        <topology evidence="1">Multi-pass membrane protein</topology>
    </subcellularLocation>
</comment>
<feature type="transmembrane region" description="Helical" evidence="9">
    <location>
        <begin position="479"/>
        <end position="497"/>
    </location>
</feature>
<comment type="similarity">
    <text evidence="2">Belongs to the binding-protein-dependent transport system permease family. FecCD subfamily.</text>
</comment>
<keyword evidence="7 9" id="KW-0472">Membrane</keyword>
<feature type="transmembrane region" description="Helical" evidence="9">
    <location>
        <begin position="451"/>
        <end position="473"/>
    </location>
</feature>
<evidence type="ECO:0000313" key="11">
    <source>
        <dbReference type="Proteomes" id="UP000567795"/>
    </source>
</evidence>
<dbReference type="GO" id="GO:0033214">
    <property type="term" value="P:siderophore-iron import into cell"/>
    <property type="evidence" value="ECO:0007669"/>
    <property type="project" value="TreeGrafter"/>
</dbReference>
<evidence type="ECO:0000256" key="5">
    <source>
        <dbReference type="ARBA" id="ARBA00022692"/>
    </source>
</evidence>
<feature type="compositionally biased region" description="Low complexity" evidence="8">
    <location>
        <begin position="114"/>
        <end position="161"/>
    </location>
</feature>
<feature type="transmembrane region" description="Helical" evidence="9">
    <location>
        <begin position="320"/>
        <end position="340"/>
    </location>
</feature>
<feature type="transmembrane region" description="Helical" evidence="9">
    <location>
        <begin position="411"/>
        <end position="439"/>
    </location>
</feature>
<organism evidence="10 11">
    <name type="scientific">Allostreptomyces psammosilenae</name>
    <dbReference type="NCBI Taxonomy" id="1892865"/>
    <lineage>
        <taxon>Bacteria</taxon>
        <taxon>Bacillati</taxon>
        <taxon>Actinomycetota</taxon>
        <taxon>Actinomycetes</taxon>
        <taxon>Kitasatosporales</taxon>
        <taxon>Streptomycetaceae</taxon>
        <taxon>Allostreptomyces</taxon>
    </lineage>
</organism>
<dbReference type="FunFam" id="1.10.3470.10:FF:000001">
    <property type="entry name" value="Vitamin B12 ABC transporter permease BtuC"/>
    <property type="match status" value="1"/>
</dbReference>
<keyword evidence="4" id="KW-1003">Cell membrane</keyword>
<dbReference type="Pfam" id="PF01032">
    <property type="entry name" value="FecCD"/>
    <property type="match status" value="1"/>
</dbReference>
<dbReference type="EMBL" id="JACBZD010000001">
    <property type="protein sequence ID" value="NYI03698.1"/>
    <property type="molecule type" value="Genomic_DNA"/>
</dbReference>
<dbReference type="InterPro" id="IPR000522">
    <property type="entry name" value="ABC_transptr_permease_BtuC"/>
</dbReference>
<keyword evidence="5 9" id="KW-0812">Transmembrane</keyword>
<dbReference type="PANTHER" id="PTHR30472:SF67">
    <property type="entry name" value="PERMEASE OF ABC TRANSPORTER-RELATED"/>
    <property type="match status" value="1"/>
</dbReference>